<proteinExistence type="predicted"/>
<dbReference type="InterPro" id="IPR050483">
    <property type="entry name" value="CoA-transferase_III_domain"/>
</dbReference>
<keyword evidence="1 2" id="KW-0808">Transferase</keyword>
<dbReference type="Gene3D" id="3.30.1540.10">
    <property type="entry name" value="formyl-coa transferase, domain 3"/>
    <property type="match status" value="1"/>
</dbReference>
<protein>
    <submittedName>
        <fullName evidence="2">CoA transferase</fullName>
    </submittedName>
</protein>
<dbReference type="GO" id="GO:0008410">
    <property type="term" value="F:CoA-transferase activity"/>
    <property type="evidence" value="ECO:0007669"/>
    <property type="project" value="TreeGrafter"/>
</dbReference>
<name>A0A3L7J9T1_9HYPH</name>
<sequence length="400" mass="44236">MGPLEGIRVLDLSSVLMGPYATQILGDYGAEVIKVEAPTGDLVREIRPARHEGMGAIYLNSNRSKDSIVLNLKTEAGRAALLRMVADSDVLLTNVRPRKMDRLGLTWEVLSEANPRLIYAALVGFDQTGPYAARPAYDDLIQGGACIPYAFQRAGQAPAYVPSAIADRIVGMSAVNGVLAAIIERARSGRGQKIEVPMFETMLSMILADHMQGLTFEPPLDAGGYRRHLSPDRRPYQTKDGYVCALIYNDGHWERFFRELGRPDMPASDPRYVSFAARMEHIDEVYAELGELMKTRTTDEWLALFDRADVPAMPMHSFESALEDPHLRETGFFEEFDHPTEGRLRQMAVPTRFSRTPARPEKPAPRLGADGEAVLTRMGFSDTDIAALVDAGAVTLPKRA</sequence>
<dbReference type="Gene3D" id="3.40.50.10540">
    <property type="entry name" value="Crotonobetainyl-coa:carnitine coa-transferase, domain 1"/>
    <property type="match status" value="1"/>
</dbReference>
<dbReference type="EMBL" id="RCWN01000002">
    <property type="protein sequence ID" value="RLQ85262.1"/>
    <property type="molecule type" value="Genomic_DNA"/>
</dbReference>
<reference evidence="2 3" key="1">
    <citation type="submission" date="2018-10" db="EMBL/GenBank/DDBJ databases">
        <title>Notoacmeibacter sp. M2BS9Y-3-1, whole genome shotgun sequence.</title>
        <authorList>
            <person name="Tuo L."/>
        </authorList>
    </citation>
    <scope>NUCLEOTIDE SEQUENCE [LARGE SCALE GENOMIC DNA]</scope>
    <source>
        <strain evidence="2 3">M2BS9Y-3-1</strain>
    </source>
</reference>
<dbReference type="InterPro" id="IPR044855">
    <property type="entry name" value="CoA-Trfase_III_dom3_sf"/>
</dbReference>
<dbReference type="SUPFAM" id="SSF89796">
    <property type="entry name" value="CoA-transferase family III (CaiB/BaiF)"/>
    <property type="match status" value="1"/>
</dbReference>
<evidence type="ECO:0000313" key="2">
    <source>
        <dbReference type="EMBL" id="RLQ85262.1"/>
    </source>
</evidence>
<dbReference type="RefSeq" id="WP_121646679.1">
    <property type="nucleotide sequence ID" value="NZ_RCWN01000002.1"/>
</dbReference>
<keyword evidence="3" id="KW-1185">Reference proteome</keyword>
<dbReference type="InterPro" id="IPR003673">
    <property type="entry name" value="CoA-Trfase_fam_III"/>
</dbReference>
<dbReference type="PANTHER" id="PTHR48207">
    <property type="entry name" value="SUCCINATE--HYDROXYMETHYLGLUTARATE COA-TRANSFERASE"/>
    <property type="match status" value="1"/>
</dbReference>
<dbReference type="PANTHER" id="PTHR48207:SF4">
    <property type="entry name" value="BLL6097 PROTEIN"/>
    <property type="match status" value="1"/>
</dbReference>
<dbReference type="Pfam" id="PF02515">
    <property type="entry name" value="CoA_transf_3"/>
    <property type="match status" value="1"/>
</dbReference>
<organism evidence="2 3">
    <name type="scientific">Notoacmeibacter ruber</name>
    <dbReference type="NCBI Taxonomy" id="2670375"/>
    <lineage>
        <taxon>Bacteria</taxon>
        <taxon>Pseudomonadati</taxon>
        <taxon>Pseudomonadota</taxon>
        <taxon>Alphaproteobacteria</taxon>
        <taxon>Hyphomicrobiales</taxon>
        <taxon>Notoacmeibacteraceae</taxon>
        <taxon>Notoacmeibacter</taxon>
    </lineage>
</organism>
<gene>
    <name evidence="2" type="ORF">D8780_14985</name>
</gene>
<evidence type="ECO:0000256" key="1">
    <source>
        <dbReference type="ARBA" id="ARBA00022679"/>
    </source>
</evidence>
<dbReference type="InterPro" id="IPR023606">
    <property type="entry name" value="CoA-Trfase_III_dom_1_sf"/>
</dbReference>
<dbReference type="AlphaFoldDB" id="A0A3L7J9T1"/>
<comment type="caution">
    <text evidence="2">The sequence shown here is derived from an EMBL/GenBank/DDBJ whole genome shotgun (WGS) entry which is preliminary data.</text>
</comment>
<dbReference type="Proteomes" id="UP000281094">
    <property type="component" value="Unassembled WGS sequence"/>
</dbReference>
<evidence type="ECO:0000313" key="3">
    <source>
        <dbReference type="Proteomes" id="UP000281094"/>
    </source>
</evidence>
<accession>A0A3L7J9T1</accession>